<comment type="subcellular location">
    <subcellularLocation>
        <location evidence="1">Secreted</location>
        <location evidence="1">Extracellular space</location>
    </subcellularLocation>
</comment>
<comment type="similarity">
    <text evidence="2">Belongs to the peptidase A1 family.</text>
</comment>
<dbReference type="InterPro" id="IPR021109">
    <property type="entry name" value="Peptidase_aspartic_dom_sf"/>
</dbReference>
<organism evidence="7 8">
    <name type="scientific">Carnegiea gigantea</name>
    <dbReference type="NCBI Taxonomy" id="171969"/>
    <lineage>
        <taxon>Eukaryota</taxon>
        <taxon>Viridiplantae</taxon>
        <taxon>Streptophyta</taxon>
        <taxon>Embryophyta</taxon>
        <taxon>Tracheophyta</taxon>
        <taxon>Spermatophyta</taxon>
        <taxon>Magnoliopsida</taxon>
        <taxon>eudicotyledons</taxon>
        <taxon>Gunneridae</taxon>
        <taxon>Pentapetalae</taxon>
        <taxon>Caryophyllales</taxon>
        <taxon>Cactineae</taxon>
        <taxon>Cactaceae</taxon>
        <taxon>Cactoideae</taxon>
        <taxon>Echinocereeae</taxon>
        <taxon>Carnegiea</taxon>
    </lineage>
</organism>
<dbReference type="OrthoDB" id="1162128at2759"/>
<evidence type="ECO:0000256" key="3">
    <source>
        <dbReference type="ARBA" id="ARBA00022525"/>
    </source>
</evidence>
<dbReference type="GO" id="GO:0005576">
    <property type="term" value="C:extracellular region"/>
    <property type="evidence" value="ECO:0007669"/>
    <property type="project" value="UniProtKB-SubCell"/>
</dbReference>
<comment type="caution">
    <text evidence="7">The sequence shown here is derived from an EMBL/GenBank/DDBJ whole genome shotgun (WGS) entry which is preliminary data.</text>
</comment>
<evidence type="ECO:0000256" key="2">
    <source>
        <dbReference type="ARBA" id="ARBA00007447"/>
    </source>
</evidence>
<dbReference type="Pfam" id="PF14541">
    <property type="entry name" value="TAXi_C"/>
    <property type="match status" value="1"/>
</dbReference>
<evidence type="ECO:0000256" key="1">
    <source>
        <dbReference type="ARBA" id="ARBA00004239"/>
    </source>
</evidence>
<evidence type="ECO:0008006" key="9">
    <source>
        <dbReference type="Google" id="ProtNLM"/>
    </source>
</evidence>
<evidence type="ECO:0000259" key="5">
    <source>
        <dbReference type="Pfam" id="PF14541"/>
    </source>
</evidence>
<dbReference type="InterPro" id="IPR001461">
    <property type="entry name" value="Aspartic_peptidase_A1"/>
</dbReference>
<keyword evidence="8" id="KW-1185">Reference proteome</keyword>
<evidence type="ECO:0000256" key="4">
    <source>
        <dbReference type="ARBA" id="ARBA00022729"/>
    </source>
</evidence>
<keyword evidence="4" id="KW-0732">Signal</keyword>
<evidence type="ECO:0000313" key="8">
    <source>
        <dbReference type="Proteomes" id="UP001153076"/>
    </source>
</evidence>
<reference evidence="7" key="1">
    <citation type="submission" date="2022-04" db="EMBL/GenBank/DDBJ databases">
        <title>Carnegiea gigantea Genome sequencing and assembly v2.</title>
        <authorList>
            <person name="Copetti D."/>
            <person name="Sanderson M.J."/>
            <person name="Burquez A."/>
            <person name="Wojciechowski M.F."/>
        </authorList>
    </citation>
    <scope>NUCLEOTIDE SEQUENCE</scope>
    <source>
        <strain evidence="7">SGP5-SGP5p</strain>
        <tissue evidence="7">Aerial part</tissue>
    </source>
</reference>
<feature type="domain" description="Xylanase inhibitor N-terminal" evidence="6">
    <location>
        <begin position="3"/>
        <end position="141"/>
    </location>
</feature>
<dbReference type="GO" id="GO:0006508">
    <property type="term" value="P:proteolysis"/>
    <property type="evidence" value="ECO:0007669"/>
    <property type="project" value="InterPro"/>
</dbReference>
<dbReference type="Gene3D" id="2.40.70.10">
    <property type="entry name" value="Acid Proteases"/>
    <property type="match status" value="2"/>
</dbReference>
<proteinExistence type="inferred from homology"/>
<evidence type="ECO:0000259" key="6">
    <source>
        <dbReference type="Pfam" id="PF14543"/>
    </source>
</evidence>
<dbReference type="FunFam" id="2.40.70.10:FF:000041">
    <property type="entry name" value="Basic 7S globulin"/>
    <property type="match status" value="1"/>
</dbReference>
<protein>
    <recommendedName>
        <fullName evidence="9">Peptidase A1 domain-containing protein</fullName>
    </recommendedName>
</protein>
<sequence length="346" mass="36561">MAVSLTVDLGGSLTWVDCSRGYKSSSYGAAECGLAPCASFGPEQTCGDCHSGKNPSTGCNNTCSVVARNPITGQAAKGEVASDILTVQSTDGSNPGPTKTVHADFVCGTTSLSKGLAKEAKGAVGFGKTRPALLSQFDDRYVLSPRGIDVSKSLKFTPLVTNLPGKMFSEYYINVTAIKINGKEVTINQSILTVDGMGVGRTKISTVHPYTVLVTPIFNAVTAAFTKALGRVLRVNPIKPFGACYEAKDVGSTRVGPEVPNIDLVMHKNSVYWRISGANSMVQVNKDIMCLGFVDGGAMPGASVVIGGYQLEDNLVEFDMFNRVGFSSSLLFRQTSCANFNFTVKA</sequence>
<keyword evidence="3" id="KW-0964">Secreted</keyword>
<dbReference type="PANTHER" id="PTHR47965">
    <property type="entry name" value="ASPARTYL PROTEASE-RELATED"/>
    <property type="match status" value="1"/>
</dbReference>
<dbReference type="Proteomes" id="UP001153076">
    <property type="component" value="Unassembled WGS sequence"/>
</dbReference>
<dbReference type="GO" id="GO:0004190">
    <property type="term" value="F:aspartic-type endopeptidase activity"/>
    <property type="evidence" value="ECO:0007669"/>
    <property type="project" value="InterPro"/>
</dbReference>
<dbReference type="EMBL" id="JAKOGI010000149">
    <property type="protein sequence ID" value="KAJ8441911.1"/>
    <property type="molecule type" value="Genomic_DNA"/>
</dbReference>
<dbReference type="InterPro" id="IPR032861">
    <property type="entry name" value="TAXi_N"/>
</dbReference>
<dbReference type="Pfam" id="PF14543">
    <property type="entry name" value="TAXi_N"/>
    <property type="match status" value="1"/>
</dbReference>
<accession>A0A9Q1KD27</accession>
<dbReference type="SUPFAM" id="SSF50630">
    <property type="entry name" value="Acid proteases"/>
    <property type="match status" value="1"/>
</dbReference>
<dbReference type="PANTHER" id="PTHR47965:SF22">
    <property type="entry name" value="EUKARYOTIC ASPARTYL PROTEASE FAMILY PROTEIN"/>
    <property type="match status" value="1"/>
</dbReference>
<gene>
    <name evidence="7" type="ORF">Cgig2_020056</name>
</gene>
<dbReference type="AlphaFoldDB" id="A0A9Q1KD27"/>
<evidence type="ECO:0000313" key="7">
    <source>
        <dbReference type="EMBL" id="KAJ8441911.1"/>
    </source>
</evidence>
<dbReference type="InterPro" id="IPR032799">
    <property type="entry name" value="TAXi_C"/>
</dbReference>
<name>A0A9Q1KD27_9CARY</name>
<feature type="domain" description="Xylanase inhibitor C-terminal" evidence="5">
    <location>
        <begin position="170"/>
        <end position="327"/>
    </location>
</feature>